<gene>
    <name evidence="4" type="ORF">ACG00Y_16700</name>
</gene>
<evidence type="ECO:0000313" key="5">
    <source>
        <dbReference type="Proteomes" id="UP001606210"/>
    </source>
</evidence>
<reference evidence="4 5" key="1">
    <citation type="submission" date="2024-08" db="EMBL/GenBank/DDBJ databases">
        <authorList>
            <person name="Lu H."/>
        </authorList>
    </citation>
    <scope>NUCLEOTIDE SEQUENCE [LARGE SCALE GENOMIC DNA]</scope>
    <source>
        <strain evidence="4 5">LYH14W</strain>
    </source>
</reference>
<evidence type="ECO:0000259" key="3">
    <source>
        <dbReference type="Pfam" id="PF00497"/>
    </source>
</evidence>
<feature type="signal peptide" evidence="2">
    <location>
        <begin position="1"/>
        <end position="18"/>
    </location>
</feature>
<protein>
    <submittedName>
        <fullName evidence="4">Substrate-binding periplasmic protein</fullName>
    </submittedName>
</protein>
<proteinExistence type="predicted"/>
<dbReference type="PANTHER" id="PTHR35936">
    <property type="entry name" value="MEMBRANE-BOUND LYTIC MUREIN TRANSGLYCOSYLASE F"/>
    <property type="match status" value="1"/>
</dbReference>
<dbReference type="PANTHER" id="PTHR35936:SF35">
    <property type="entry name" value="L-CYSTINE-BINDING PROTEIN TCYJ"/>
    <property type="match status" value="1"/>
</dbReference>
<comment type="caution">
    <text evidence="4">The sequence shown here is derived from an EMBL/GenBank/DDBJ whole genome shotgun (WGS) entry which is preliminary data.</text>
</comment>
<dbReference type="Gene3D" id="3.40.190.10">
    <property type="entry name" value="Periplasmic binding protein-like II"/>
    <property type="match status" value="2"/>
</dbReference>
<dbReference type="SUPFAM" id="SSF53850">
    <property type="entry name" value="Periplasmic binding protein-like II"/>
    <property type="match status" value="1"/>
</dbReference>
<dbReference type="Proteomes" id="UP001606210">
    <property type="component" value="Unassembled WGS sequence"/>
</dbReference>
<dbReference type="Pfam" id="PF00497">
    <property type="entry name" value="SBP_bac_3"/>
    <property type="match status" value="1"/>
</dbReference>
<feature type="chain" id="PRO_5047149181" evidence="2">
    <location>
        <begin position="19"/>
        <end position="257"/>
    </location>
</feature>
<dbReference type="InterPro" id="IPR001638">
    <property type="entry name" value="Solute-binding_3/MltF_N"/>
</dbReference>
<organism evidence="4 5">
    <name type="scientific">Pelomonas parva</name>
    <dbReference type="NCBI Taxonomy" id="3299032"/>
    <lineage>
        <taxon>Bacteria</taxon>
        <taxon>Pseudomonadati</taxon>
        <taxon>Pseudomonadota</taxon>
        <taxon>Betaproteobacteria</taxon>
        <taxon>Burkholderiales</taxon>
        <taxon>Sphaerotilaceae</taxon>
        <taxon>Roseateles</taxon>
    </lineage>
</organism>
<feature type="domain" description="Solute-binding protein family 3/N-terminal" evidence="3">
    <location>
        <begin position="44"/>
        <end position="254"/>
    </location>
</feature>
<name>A0ABW7F4Z1_9BURK</name>
<evidence type="ECO:0000256" key="2">
    <source>
        <dbReference type="SAM" id="SignalP"/>
    </source>
</evidence>
<evidence type="ECO:0000256" key="1">
    <source>
        <dbReference type="ARBA" id="ARBA00022729"/>
    </source>
</evidence>
<sequence>MRRRLTLQLGLLPGWLAAAPAEPLLLRSAAQAGFAHKYNPGAPGPQGFCIDYIQALKRVDAGLDFSGLQQMLPTPRIEQDLAAGRIDVFFAMLRTPEREALYRFVDSPRLYAIHHQVAVLTSDAQAEQVRGFADLRALRGEGRVLTTKGSGYADFLRGEAGLDVDDGATSLEQNLRKLLSGRARFLYDSESLLQRTIQAMDLQAQVRILPTVFRRQDLLLAYTPGLPAQRLARVVAAMQALEANGGAARLRAAYGLR</sequence>
<keyword evidence="1 2" id="KW-0732">Signal</keyword>
<dbReference type="RefSeq" id="WP_394480723.1">
    <property type="nucleotide sequence ID" value="NZ_JBIGHV010000006.1"/>
</dbReference>
<accession>A0ABW7F4Z1</accession>
<dbReference type="EMBL" id="JBIGHV010000006">
    <property type="protein sequence ID" value="MFG6431561.1"/>
    <property type="molecule type" value="Genomic_DNA"/>
</dbReference>
<evidence type="ECO:0000313" key="4">
    <source>
        <dbReference type="EMBL" id="MFG6431561.1"/>
    </source>
</evidence>
<keyword evidence="5" id="KW-1185">Reference proteome</keyword>